<keyword evidence="7 13" id="KW-1133">Transmembrane helix</keyword>
<evidence type="ECO:0000256" key="4">
    <source>
        <dbReference type="ARBA" id="ARBA00022692"/>
    </source>
</evidence>
<dbReference type="GO" id="GO:1990573">
    <property type="term" value="P:potassium ion import across plasma membrane"/>
    <property type="evidence" value="ECO:0007669"/>
    <property type="project" value="TreeGrafter"/>
</dbReference>
<dbReference type="PANTHER" id="PTHR11767">
    <property type="entry name" value="INWARD RECTIFIER POTASSIUM CHANNEL"/>
    <property type="match status" value="1"/>
</dbReference>
<keyword evidence="8 11" id="KW-0406">Ion transport</keyword>
<dbReference type="EMBL" id="CASHTH010003024">
    <property type="protein sequence ID" value="CAI8039036.1"/>
    <property type="molecule type" value="Genomic_DNA"/>
</dbReference>
<evidence type="ECO:0000256" key="2">
    <source>
        <dbReference type="ARBA" id="ARBA00022448"/>
    </source>
</evidence>
<feature type="domain" description="Potassium channel inwardly rectifying transmembrane" evidence="14">
    <location>
        <begin position="63"/>
        <end position="197"/>
    </location>
</feature>
<gene>
    <name evidence="16" type="ORF">GBAR_LOCUS21720</name>
</gene>
<dbReference type="GO" id="GO:0005886">
    <property type="term" value="C:plasma membrane"/>
    <property type="evidence" value="ECO:0007669"/>
    <property type="project" value="TreeGrafter"/>
</dbReference>
<evidence type="ECO:0000256" key="8">
    <source>
        <dbReference type="ARBA" id="ARBA00023065"/>
    </source>
</evidence>
<proteinExistence type="inferred from homology"/>
<comment type="subcellular location">
    <subcellularLocation>
        <location evidence="1 11">Membrane</location>
        <topology evidence="1 11">Multi-pass membrane protein</topology>
    </subcellularLocation>
</comment>
<evidence type="ECO:0000256" key="10">
    <source>
        <dbReference type="ARBA" id="ARBA00023303"/>
    </source>
</evidence>
<keyword evidence="6 11" id="KW-0630">Potassium</keyword>
<evidence type="ECO:0000256" key="6">
    <source>
        <dbReference type="ARBA" id="ARBA00022958"/>
    </source>
</evidence>
<evidence type="ECO:0000256" key="11">
    <source>
        <dbReference type="RuleBase" id="RU003822"/>
    </source>
</evidence>
<accession>A0AA35T292</accession>
<name>A0AA35T292_GEOBA</name>
<comment type="caution">
    <text evidence="16">The sequence shown here is derived from an EMBL/GenBank/DDBJ whole genome shotgun (WGS) entry which is preliminary data.</text>
</comment>
<dbReference type="InterPro" id="IPR040445">
    <property type="entry name" value="Kir_TM"/>
</dbReference>
<evidence type="ECO:0000256" key="7">
    <source>
        <dbReference type="ARBA" id="ARBA00022989"/>
    </source>
</evidence>
<dbReference type="Pfam" id="PF17655">
    <property type="entry name" value="IRK_C"/>
    <property type="match status" value="1"/>
</dbReference>
<dbReference type="Pfam" id="PF01007">
    <property type="entry name" value="IRK"/>
    <property type="match status" value="1"/>
</dbReference>
<keyword evidence="17" id="KW-1185">Reference proteome</keyword>
<feature type="domain" description="Inward rectifier potassium channel C-terminal" evidence="15">
    <location>
        <begin position="205"/>
        <end position="367"/>
    </location>
</feature>
<evidence type="ECO:0000259" key="15">
    <source>
        <dbReference type="Pfam" id="PF17655"/>
    </source>
</evidence>
<dbReference type="PRINTS" id="PR01320">
    <property type="entry name" value="KIRCHANNEL"/>
</dbReference>
<dbReference type="InterPro" id="IPR014756">
    <property type="entry name" value="Ig_E-set"/>
</dbReference>
<dbReference type="SUPFAM" id="SSF81296">
    <property type="entry name" value="E set domains"/>
    <property type="match status" value="1"/>
</dbReference>
<evidence type="ECO:0000259" key="14">
    <source>
        <dbReference type="Pfam" id="PF01007"/>
    </source>
</evidence>
<dbReference type="AlphaFoldDB" id="A0AA35T292"/>
<dbReference type="SUPFAM" id="SSF81324">
    <property type="entry name" value="Voltage-gated potassium channels"/>
    <property type="match status" value="1"/>
</dbReference>
<evidence type="ECO:0000256" key="5">
    <source>
        <dbReference type="ARBA" id="ARBA00022882"/>
    </source>
</evidence>
<keyword evidence="5 11" id="KW-0851">Voltage-gated channel</keyword>
<evidence type="ECO:0000256" key="9">
    <source>
        <dbReference type="ARBA" id="ARBA00023136"/>
    </source>
</evidence>
<evidence type="ECO:0000313" key="17">
    <source>
        <dbReference type="Proteomes" id="UP001174909"/>
    </source>
</evidence>
<keyword evidence="9 13" id="KW-0472">Membrane</keyword>
<dbReference type="GO" id="GO:0034702">
    <property type="term" value="C:monoatomic ion channel complex"/>
    <property type="evidence" value="ECO:0007669"/>
    <property type="project" value="UniProtKB-KW"/>
</dbReference>
<dbReference type="InterPro" id="IPR016449">
    <property type="entry name" value="K_chnl_inward-rec_Kir"/>
</dbReference>
<dbReference type="Gene3D" id="2.60.40.1400">
    <property type="entry name" value="G protein-activated inward rectifier potassium channel 1"/>
    <property type="match status" value="1"/>
</dbReference>
<keyword evidence="3 11" id="KW-0633">Potassium transport</keyword>
<keyword evidence="2 11" id="KW-0813">Transport</keyword>
<dbReference type="PANTHER" id="PTHR11767:SF102">
    <property type="entry name" value="INWARDLY RECTIFYING POTASSIUM CHANNEL 1, ISOFORM F"/>
    <property type="match status" value="1"/>
</dbReference>
<evidence type="ECO:0000256" key="12">
    <source>
        <dbReference type="SAM" id="MobiDB-lite"/>
    </source>
</evidence>
<reference evidence="16" key="1">
    <citation type="submission" date="2023-03" db="EMBL/GenBank/DDBJ databases">
        <authorList>
            <person name="Steffen K."/>
            <person name="Cardenas P."/>
        </authorList>
    </citation>
    <scope>NUCLEOTIDE SEQUENCE</scope>
</reference>
<dbReference type="Proteomes" id="UP001174909">
    <property type="component" value="Unassembled WGS sequence"/>
</dbReference>
<dbReference type="InterPro" id="IPR013518">
    <property type="entry name" value="K_chnl_inward-rec_Kir_cyto"/>
</dbReference>
<keyword evidence="10 11" id="KW-0407">Ion channel</keyword>
<dbReference type="GO" id="GO:0034765">
    <property type="term" value="P:regulation of monoatomic ion transmembrane transport"/>
    <property type="evidence" value="ECO:0007669"/>
    <property type="project" value="TreeGrafter"/>
</dbReference>
<dbReference type="Gene3D" id="1.10.287.70">
    <property type="match status" value="1"/>
</dbReference>
<comment type="similarity">
    <text evidence="11">Belongs to the inward rectifier-type potassium channel (TC 1.A.2.1) family.</text>
</comment>
<organism evidence="16 17">
    <name type="scientific">Geodia barretti</name>
    <name type="common">Barrett's horny sponge</name>
    <dbReference type="NCBI Taxonomy" id="519541"/>
    <lineage>
        <taxon>Eukaryota</taxon>
        <taxon>Metazoa</taxon>
        <taxon>Porifera</taxon>
        <taxon>Demospongiae</taxon>
        <taxon>Heteroscleromorpha</taxon>
        <taxon>Tetractinellida</taxon>
        <taxon>Astrophorina</taxon>
        <taxon>Geodiidae</taxon>
        <taxon>Geodia</taxon>
    </lineage>
</organism>
<dbReference type="GO" id="GO:0005242">
    <property type="term" value="F:inward rectifier potassium channel activity"/>
    <property type="evidence" value="ECO:0007669"/>
    <property type="project" value="InterPro"/>
</dbReference>
<feature type="region of interest" description="Disordered" evidence="12">
    <location>
        <begin position="1"/>
        <end position="25"/>
    </location>
</feature>
<protein>
    <submittedName>
        <fullName evidence="16">ATP-sensitive inward rectifier potassium channel 12</fullName>
    </submittedName>
</protein>
<feature type="transmembrane region" description="Helical" evidence="13">
    <location>
        <begin position="94"/>
        <end position="117"/>
    </location>
</feature>
<dbReference type="InterPro" id="IPR041647">
    <property type="entry name" value="IRK_C"/>
</dbReference>
<sequence length="391" mass="44146">MTDLEPLNPHQVSINMDPPPPRSKQLLRGSKAAVTDLVYFIAPTTELAIKMDAAGGRLVKRSSGRSLVQHINLPPQRRVGFFRDFFTTIVNSRWYCLILYFSALYVTSWLFFGSIWLGLNTALDSGGGGNVTCVTDVIDFPSAFLFSIETQMTIGYGFKYITNECRTAIFIIIVQCVCGLLIDSFLLGLIFTKLSRPRNRRRTLLFSDYAVIRDGEGARVRVLEFKIADVRRSQVVEAHVRLQLYWYRESAGGGGGELRQYDLDVGYDEGRDRIFLLTPVSVFHYITEQSPLYGLTCEDLASSTLELVVILEGIVEVTGLTSQALWSYTGDEILLDRQFVSTISHRHGRWQVDFSKLSLTSHCQPQPQERDDETTPTQTTRLPTSDLHGEY</sequence>
<keyword evidence="4 11" id="KW-0812">Transmembrane</keyword>
<evidence type="ECO:0000256" key="13">
    <source>
        <dbReference type="SAM" id="Phobius"/>
    </source>
</evidence>
<evidence type="ECO:0000256" key="1">
    <source>
        <dbReference type="ARBA" id="ARBA00004141"/>
    </source>
</evidence>
<evidence type="ECO:0000256" key="3">
    <source>
        <dbReference type="ARBA" id="ARBA00022538"/>
    </source>
</evidence>
<evidence type="ECO:0000313" key="16">
    <source>
        <dbReference type="EMBL" id="CAI8039036.1"/>
    </source>
</evidence>
<feature type="region of interest" description="Disordered" evidence="12">
    <location>
        <begin position="362"/>
        <end position="391"/>
    </location>
</feature>
<feature type="transmembrane region" description="Helical" evidence="13">
    <location>
        <begin position="168"/>
        <end position="192"/>
    </location>
</feature>
<feature type="compositionally biased region" description="Low complexity" evidence="12">
    <location>
        <begin position="375"/>
        <end position="384"/>
    </location>
</feature>